<dbReference type="InterPro" id="IPR050437">
    <property type="entry name" value="Ribos_protein_bS1-like"/>
</dbReference>
<keyword evidence="3" id="KW-0694">RNA-binding</keyword>
<proteinExistence type="inferred from homology"/>
<dbReference type="PRINTS" id="PR00681">
    <property type="entry name" value="RIBOSOMALS1"/>
</dbReference>
<evidence type="ECO:0000256" key="1">
    <source>
        <dbReference type="ARBA" id="ARBA00006767"/>
    </source>
</evidence>
<keyword evidence="5" id="KW-0687">Ribonucleoprotein</keyword>
<organism evidence="9 10">
    <name type="scientific">Bathymodiolus thermophilus thioautotrophic gill symbiont</name>
    <dbReference type="NCBI Taxonomy" id="2360"/>
    <lineage>
        <taxon>Bacteria</taxon>
        <taxon>Pseudomonadati</taxon>
        <taxon>Pseudomonadota</taxon>
        <taxon>Gammaproteobacteria</taxon>
        <taxon>sulfur-oxidizing symbionts</taxon>
    </lineage>
</organism>
<evidence type="ECO:0000256" key="5">
    <source>
        <dbReference type="ARBA" id="ARBA00023274"/>
    </source>
</evidence>
<dbReference type="GO" id="GO:0003729">
    <property type="term" value="F:mRNA binding"/>
    <property type="evidence" value="ECO:0007669"/>
    <property type="project" value="TreeGrafter"/>
</dbReference>
<dbReference type="EMBL" id="CP024634">
    <property type="protein sequence ID" value="AYQ56523.1"/>
    <property type="molecule type" value="Genomic_DNA"/>
</dbReference>
<dbReference type="InterPro" id="IPR035104">
    <property type="entry name" value="Ribosomal_protein_S1-like"/>
</dbReference>
<reference evidence="9 10" key="1">
    <citation type="submission" date="2017-11" db="EMBL/GenBank/DDBJ databases">
        <title>Genome sequence of the bacterial symbiont EPR9N from a vent mussel Bathymodiolus thermophilus.</title>
        <authorList>
            <person name="Won Y.-J."/>
        </authorList>
    </citation>
    <scope>NUCLEOTIDE SEQUENCE [LARGE SCALE GENOMIC DNA]</scope>
    <source>
        <strain evidence="9 10">EPR9N</strain>
    </source>
</reference>
<dbReference type="InterPro" id="IPR000110">
    <property type="entry name" value="Ribosomal_bS1"/>
</dbReference>
<dbReference type="OrthoDB" id="9804077at2"/>
<feature type="domain" description="S1 motif" evidence="8">
    <location>
        <begin position="383"/>
        <end position="454"/>
    </location>
</feature>
<dbReference type="GO" id="GO:0006412">
    <property type="term" value="P:translation"/>
    <property type="evidence" value="ECO:0007669"/>
    <property type="project" value="InterPro"/>
</dbReference>
<dbReference type="FunFam" id="2.40.50.140:FF:000011">
    <property type="entry name" value="30S ribosomal protein S1"/>
    <property type="match status" value="1"/>
</dbReference>
<dbReference type="NCBIfam" id="TIGR00717">
    <property type="entry name" value="rpsA"/>
    <property type="match status" value="1"/>
</dbReference>
<evidence type="ECO:0000313" key="9">
    <source>
        <dbReference type="EMBL" id="AYQ56523.1"/>
    </source>
</evidence>
<keyword evidence="4 9" id="KW-0689">Ribosomal protein</keyword>
<dbReference type="CDD" id="cd04465">
    <property type="entry name" value="S1_RPS1_repeat_ec2_hs2"/>
    <property type="match status" value="1"/>
</dbReference>
<dbReference type="SUPFAM" id="SSF50249">
    <property type="entry name" value="Nucleic acid-binding proteins"/>
    <property type="match status" value="6"/>
</dbReference>
<dbReference type="GO" id="GO:0022627">
    <property type="term" value="C:cytosolic small ribosomal subunit"/>
    <property type="evidence" value="ECO:0007669"/>
    <property type="project" value="TreeGrafter"/>
</dbReference>
<dbReference type="CDD" id="cd05691">
    <property type="entry name" value="S1_RPS1_repeat_ec6"/>
    <property type="match status" value="1"/>
</dbReference>
<protein>
    <recommendedName>
        <fullName evidence="6">Small ribosomal subunit protein bS1</fullName>
    </recommendedName>
    <alternativeName>
        <fullName evidence="7">30S ribosomal protein S1</fullName>
    </alternativeName>
</protein>
<evidence type="ECO:0000256" key="7">
    <source>
        <dbReference type="ARBA" id="ARBA00035517"/>
    </source>
</evidence>
<dbReference type="CDD" id="cd05688">
    <property type="entry name" value="S1_RPS1_repeat_ec3"/>
    <property type="match status" value="1"/>
</dbReference>
<evidence type="ECO:0000256" key="3">
    <source>
        <dbReference type="ARBA" id="ARBA00022884"/>
    </source>
</evidence>
<feature type="domain" description="S1 motif" evidence="8">
    <location>
        <begin position="211"/>
        <end position="279"/>
    </location>
</feature>
<dbReference type="Gene3D" id="2.40.50.140">
    <property type="entry name" value="Nucleic acid-binding proteins"/>
    <property type="match status" value="6"/>
</dbReference>
<dbReference type="KEGG" id="bthg:MS2017_0795"/>
<evidence type="ECO:0000256" key="4">
    <source>
        <dbReference type="ARBA" id="ARBA00022980"/>
    </source>
</evidence>
<dbReference type="GO" id="GO:0003735">
    <property type="term" value="F:structural constituent of ribosome"/>
    <property type="evidence" value="ECO:0007669"/>
    <property type="project" value="InterPro"/>
</dbReference>
<dbReference type="InterPro" id="IPR003029">
    <property type="entry name" value="S1_domain"/>
</dbReference>
<dbReference type="FunFam" id="2.40.50.140:FF:000018">
    <property type="entry name" value="30S ribosomal protein S1"/>
    <property type="match status" value="1"/>
</dbReference>
<keyword evidence="2" id="KW-0677">Repeat</keyword>
<dbReference type="AlphaFoldDB" id="A0A3G3IL09"/>
<accession>A0A3G3IL09</accession>
<dbReference type="NCBIfam" id="NF004952">
    <property type="entry name" value="PRK06299.1-2"/>
    <property type="match status" value="1"/>
</dbReference>
<name>A0A3G3IL09_9GAMM</name>
<dbReference type="RefSeq" id="WP_071564745.1">
    <property type="nucleotide sequence ID" value="NZ_CAESAR020000113.1"/>
</dbReference>
<gene>
    <name evidence="9" type="ORF">MS2017_0795</name>
</gene>
<evidence type="ECO:0000256" key="6">
    <source>
        <dbReference type="ARBA" id="ARBA00035293"/>
    </source>
</evidence>
<feature type="domain" description="S1 motif" evidence="8">
    <location>
        <begin position="471"/>
        <end position="540"/>
    </location>
</feature>
<evidence type="ECO:0000259" key="8">
    <source>
        <dbReference type="PROSITE" id="PS50126"/>
    </source>
</evidence>
<dbReference type="PANTHER" id="PTHR10724:SF7">
    <property type="entry name" value="SMALL RIBOSOMAL SUBUNIT PROTEIN BS1C"/>
    <property type="match status" value="1"/>
</dbReference>
<comment type="similarity">
    <text evidence="1">Belongs to the bacterial ribosomal protein bS1 family.</text>
</comment>
<dbReference type="PANTHER" id="PTHR10724">
    <property type="entry name" value="30S RIBOSOMAL PROTEIN S1"/>
    <property type="match status" value="1"/>
</dbReference>
<evidence type="ECO:0000313" key="10">
    <source>
        <dbReference type="Proteomes" id="UP000278334"/>
    </source>
</evidence>
<feature type="domain" description="S1 motif" evidence="8">
    <location>
        <begin position="40"/>
        <end position="106"/>
    </location>
</feature>
<feature type="domain" description="S1 motif" evidence="8">
    <location>
        <begin position="296"/>
        <end position="366"/>
    </location>
</feature>
<dbReference type="NCBIfam" id="NF004954">
    <property type="entry name" value="PRK06299.1-4"/>
    <property type="match status" value="1"/>
</dbReference>
<evidence type="ECO:0000256" key="2">
    <source>
        <dbReference type="ARBA" id="ARBA00022737"/>
    </source>
</evidence>
<dbReference type="SMART" id="SM00316">
    <property type="entry name" value="S1"/>
    <property type="match status" value="6"/>
</dbReference>
<dbReference type="Pfam" id="PF00575">
    <property type="entry name" value="S1"/>
    <property type="match status" value="5"/>
</dbReference>
<feature type="domain" description="S1 motif" evidence="8">
    <location>
        <begin position="124"/>
        <end position="190"/>
    </location>
</feature>
<sequence>MPTYTVVGVFYRSTSKKNNMSESFAELFENSVEQQNVKVGALLMGTVVAINREKAVINVGLKSEAFVSLDQFKDPKGELEIVEGDVVEVALESIDDGLGHTLLSREKAKRIKLWQALEIAMNQKDIVTGIVTGAVKGGLTVDIGVVKAFLPGSLVDTHPVKDFSYLTGQEIEAIVIKMDEVRNNIVISRKAVMQEANSADREALLEGLEEGQEIEGVVKNLADYGAFVDLGGVDGLLHITDISWQRVNHPSEKLVIGDKITVKILNYDKEKMRVSLGLKQLTASPWDNISDRLPLGKRVAGTVSNLTDYGAFVRIEEGVEGLVHVSEMDWTNANARPSKIVKLGQEVNVVVLDVQESKHRISLSMKQAQENPWEAFEATHNKNDKIDVTVKSITDFGLFVGLPGGIDGLIHLADLSWEKLPADELVSNYSKGQELEVVILNIDAEKERISLGIKQLEEDDFMSYASMNKKGAIVKVTIAEVTPKGAIVALTEDITGYLKAGEISEDRVDDASTVLKVGEEIEVAIVNIDRKTRNISVSIKAKNSAEEKAAMADYNKQSSDAAEGATLGDLLKKAKQ</sequence>
<dbReference type="PROSITE" id="PS50126">
    <property type="entry name" value="S1"/>
    <property type="match status" value="6"/>
</dbReference>
<dbReference type="Proteomes" id="UP000278334">
    <property type="component" value="Chromosome"/>
</dbReference>
<dbReference type="InterPro" id="IPR012340">
    <property type="entry name" value="NA-bd_OB-fold"/>
</dbReference>